<keyword evidence="3" id="KW-1185">Reference proteome</keyword>
<dbReference type="RefSeq" id="WP_189085537.1">
    <property type="nucleotide sequence ID" value="NZ_BMRJ01000002.1"/>
</dbReference>
<dbReference type="Proteomes" id="UP000610303">
    <property type="component" value="Unassembled WGS sequence"/>
</dbReference>
<name>A0A918CLG0_AGRME</name>
<sequence length="72" mass="8107">MTIDLPKYPAAVGAGTVKRLEAQRTKLRERAEALREELSAVDAQWAAAFDKADRRQTARDRVAALAKTNRRR</sequence>
<evidence type="ECO:0000313" key="3">
    <source>
        <dbReference type="Proteomes" id="UP000610303"/>
    </source>
</evidence>
<accession>A0A918CLG0</accession>
<dbReference type="EMBL" id="BMRJ01000002">
    <property type="protein sequence ID" value="GGR28926.1"/>
    <property type="molecule type" value="Genomic_DNA"/>
</dbReference>
<comment type="caution">
    <text evidence="2">The sequence shown here is derived from an EMBL/GenBank/DDBJ whole genome shotgun (WGS) entry which is preliminary data.</text>
</comment>
<protein>
    <submittedName>
        <fullName evidence="2">Uncharacterized protein</fullName>
    </submittedName>
</protein>
<dbReference type="AlphaFoldDB" id="A0A918CLG0"/>
<feature type="coiled-coil region" evidence="1">
    <location>
        <begin position="17"/>
        <end position="44"/>
    </location>
</feature>
<keyword evidence="1" id="KW-0175">Coiled coil</keyword>
<evidence type="ECO:0000313" key="2">
    <source>
        <dbReference type="EMBL" id="GGR28926.1"/>
    </source>
</evidence>
<gene>
    <name evidence="2" type="ORF">GCM10010196_23490</name>
</gene>
<proteinExistence type="predicted"/>
<organism evidence="2 3">
    <name type="scientific">Agromyces mediolanus</name>
    <name type="common">Corynebacterium mediolanum</name>
    <dbReference type="NCBI Taxonomy" id="41986"/>
    <lineage>
        <taxon>Bacteria</taxon>
        <taxon>Bacillati</taxon>
        <taxon>Actinomycetota</taxon>
        <taxon>Actinomycetes</taxon>
        <taxon>Micrococcales</taxon>
        <taxon>Microbacteriaceae</taxon>
        <taxon>Agromyces</taxon>
    </lineage>
</organism>
<reference evidence="2" key="2">
    <citation type="submission" date="2020-09" db="EMBL/GenBank/DDBJ databases">
        <authorList>
            <person name="Sun Q."/>
            <person name="Ohkuma M."/>
        </authorList>
    </citation>
    <scope>NUCLEOTIDE SEQUENCE</scope>
    <source>
        <strain evidence="2">JCM 3346</strain>
    </source>
</reference>
<reference evidence="2" key="1">
    <citation type="journal article" date="2014" name="Int. J. Syst. Evol. Microbiol.">
        <title>Complete genome sequence of Corynebacterium casei LMG S-19264T (=DSM 44701T), isolated from a smear-ripened cheese.</title>
        <authorList>
            <consortium name="US DOE Joint Genome Institute (JGI-PGF)"/>
            <person name="Walter F."/>
            <person name="Albersmeier A."/>
            <person name="Kalinowski J."/>
            <person name="Ruckert C."/>
        </authorList>
    </citation>
    <scope>NUCLEOTIDE SEQUENCE</scope>
    <source>
        <strain evidence="2">JCM 3346</strain>
    </source>
</reference>
<evidence type="ECO:0000256" key="1">
    <source>
        <dbReference type="SAM" id="Coils"/>
    </source>
</evidence>